<keyword evidence="4" id="KW-1185">Reference proteome</keyword>
<dbReference type="EMBL" id="SDKM01000038">
    <property type="protein sequence ID" value="RYP83050.1"/>
    <property type="molecule type" value="Genomic_DNA"/>
</dbReference>
<dbReference type="PROSITE" id="PS51257">
    <property type="entry name" value="PROKAR_LIPOPROTEIN"/>
    <property type="match status" value="1"/>
</dbReference>
<dbReference type="AlphaFoldDB" id="A0A4Q4Z5K2"/>
<dbReference type="RefSeq" id="WP_134720068.1">
    <property type="nucleotide sequence ID" value="NZ_SDKM01000038.1"/>
</dbReference>
<evidence type="ECO:0008006" key="5">
    <source>
        <dbReference type="Google" id="ProtNLM"/>
    </source>
</evidence>
<keyword evidence="2" id="KW-0732">Signal</keyword>
<evidence type="ECO:0000256" key="1">
    <source>
        <dbReference type="SAM" id="MobiDB-lite"/>
    </source>
</evidence>
<protein>
    <recommendedName>
        <fullName evidence="5">LamG domain-containing protein</fullName>
    </recommendedName>
</protein>
<feature type="signal peptide" evidence="2">
    <location>
        <begin position="1"/>
        <end position="25"/>
    </location>
</feature>
<accession>A0A4Q4Z5K2</accession>
<feature type="chain" id="PRO_5020618205" description="LamG domain-containing protein" evidence="2">
    <location>
        <begin position="26"/>
        <end position="270"/>
    </location>
</feature>
<feature type="compositionally biased region" description="Low complexity" evidence="1">
    <location>
        <begin position="42"/>
        <end position="65"/>
    </location>
</feature>
<feature type="region of interest" description="Disordered" evidence="1">
    <location>
        <begin position="26"/>
        <end position="75"/>
    </location>
</feature>
<dbReference type="Proteomes" id="UP000295198">
    <property type="component" value="Unassembled WGS sequence"/>
</dbReference>
<evidence type="ECO:0000256" key="2">
    <source>
        <dbReference type="SAM" id="SignalP"/>
    </source>
</evidence>
<name>A0A4Q4Z5K2_9ACTN</name>
<proteinExistence type="predicted"/>
<evidence type="ECO:0000313" key="4">
    <source>
        <dbReference type="Proteomes" id="UP000295198"/>
    </source>
</evidence>
<sequence>MRSLSPLRRPGLGAVLLAGVLALTAACGGDDEGGKPEADAGTGATPSPSESATPSESPSEEPAGPFSDSFSAKDSGWKDVDTEGYYARYDDADGGTFRVGTRTNASYAAPAPLVVGDIAPDHAIRVDVDTTETEDMSDIGAYGVTCWNRPTEDGAAEAAFLLYVDHQSAYIGLWGEFSGDYVDIAKQDLGGALQAGQSNHLSATCREGTGDDGNPAAELALEVNGDEVVSATYAQNGKNAAWDVGDGVGLVTAGAGADVLFDNVRVAAAK</sequence>
<gene>
    <name evidence="3" type="ORF">EKO23_20190</name>
</gene>
<organism evidence="3 4">
    <name type="scientific">Nocardioides guangzhouensis</name>
    <dbReference type="NCBI Taxonomy" id="2497878"/>
    <lineage>
        <taxon>Bacteria</taxon>
        <taxon>Bacillati</taxon>
        <taxon>Actinomycetota</taxon>
        <taxon>Actinomycetes</taxon>
        <taxon>Propionibacteriales</taxon>
        <taxon>Nocardioidaceae</taxon>
        <taxon>Nocardioides</taxon>
    </lineage>
</organism>
<reference evidence="3 4" key="1">
    <citation type="submission" date="2019-01" db="EMBL/GenBank/DDBJ databases">
        <title>Nocardioides guangzhouensis sp. nov., an actinobacterium isolated from soil.</title>
        <authorList>
            <person name="Fu Y."/>
            <person name="Cai Y."/>
            <person name="Lin Z."/>
            <person name="Chen P."/>
        </authorList>
    </citation>
    <scope>NUCLEOTIDE SEQUENCE [LARGE SCALE GENOMIC DNA]</scope>
    <source>
        <strain evidence="3 4">130</strain>
    </source>
</reference>
<evidence type="ECO:0000313" key="3">
    <source>
        <dbReference type="EMBL" id="RYP83050.1"/>
    </source>
</evidence>
<dbReference type="OrthoDB" id="3584570at2"/>
<comment type="caution">
    <text evidence="3">The sequence shown here is derived from an EMBL/GenBank/DDBJ whole genome shotgun (WGS) entry which is preliminary data.</text>
</comment>